<organism evidence="3 4">
    <name type="scientific">Bifidobacterium aerophilum</name>
    <dbReference type="NCBI Taxonomy" id="1798155"/>
    <lineage>
        <taxon>Bacteria</taxon>
        <taxon>Bacillati</taxon>
        <taxon>Actinomycetota</taxon>
        <taxon>Actinomycetes</taxon>
        <taxon>Bifidobacteriales</taxon>
        <taxon>Bifidobacteriaceae</taxon>
        <taxon>Bifidobacterium</taxon>
    </lineage>
</organism>
<feature type="region of interest" description="Disordered" evidence="1">
    <location>
        <begin position="379"/>
        <end position="425"/>
    </location>
</feature>
<feature type="region of interest" description="Disordered" evidence="1">
    <location>
        <begin position="1"/>
        <end position="39"/>
    </location>
</feature>
<sequence>MDGPAEPAQQQTAHLDDPSPLHSERRTTRDRRSLRRIRHSGGMTTMSETIFGTQWPIYHEAGWLQMTILPHKGKQPPRKDTTGHGQKPVDANEYRHWSIEEQASGRGMNIGLVMPQHVIALDVDSEDGHRRKADGYVTLIQKEQELGTLPTTWTSGHGDPSSPYRHRLYQVPAGVELHAICEGVDVIQWFHRYLTAPPSIHPNGERYYWLRPDGTRANEREVPRPEELPMLPEAWIQVMSRPTSGKSHNIDGHVGPSAFPAPAAASPRSNERPCAACRSVLEQWRTNPCHGESSRHDGTRHALSTLAFLDKEGHLGAMRIADAISDEYPALIADRADNGTARREVNGMRTWAWSHTTGSFHLFDPCRTWRPDNPFIITTPVTGRKETDDAITTIGNDNDHASTEQTTPDDRHDTEPKGNRSGLDRRMRNLVDGGLDDYDAILIENIRRYGWPINVPISPQLIAICQQGGKLTAGDTARVHARLERIRTRDDMTSPIQ</sequence>
<dbReference type="SMART" id="SM00943">
    <property type="entry name" value="Prim-Pol"/>
    <property type="match status" value="1"/>
</dbReference>
<accession>A0A6N9Z811</accession>
<evidence type="ECO:0000256" key="1">
    <source>
        <dbReference type="SAM" id="MobiDB-lite"/>
    </source>
</evidence>
<dbReference type="Proteomes" id="UP000469194">
    <property type="component" value="Unassembled WGS sequence"/>
</dbReference>
<dbReference type="Pfam" id="PF09250">
    <property type="entry name" value="Prim-Pol"/>
    <property type="match status" value="1"/>
</dbReference>
<comment type="caution">
    <text evidence="3">The sequence shown here is derived from an EMBL/GenBank/DDBJ whole genome shotgun (WGS) entry which is preliminary data.</text>
</comment>
<feature type="compositionally biased region" description="Basic and acidic residues" evidence="1">
    <location>
        <begin position="14"/>
        <end position="31"/>
    </location>
</feature>
<reference evidence="3 4" key="1">
    <citation type="submission" date="2019-10" db="EMBL/GenBank/DDBJ databases">
        <title>Bifidobacterium from non-human primates.</title>
        <authorList>
            <person name="Modesto M."/>
        </authorList>
    </citation>
    <scope>NUCLEOTIDE SEQUENCE [LARGE SCALE GENOMIC DNA]</scope>
    <source>
        <strain evidence="3 4">TRE17</strain>
    </source>
</reference>
<gene>
    <name evidence="3" type="ORF">GFD25_10985</name>
</gene>
<protein>
    <recommendedName>
        <fullName evidence="2">DNA primase/polymerase bifunctional N-terminal domain-containing protein</fullName>
    </recommendedName>
</protein>
<name>A0A6N9Z811_9BIFI</name>
<dbReference type="EMBL" id="WHZW01000029">
    <property type="protein sequence ID" value="NEG90494.1"/>
    <property type="molecule type" value="Genomic_DNA"/>
</dbReference>
<feature type="domain" description="DNA primase/polymerase bifunctional N-terminal" evidence="2">
    <location>
        <begin position="56"/>
        <end position="228"/>
    </location>
</feature>
<proteinExistence type="predicted"/>
<dbReference type="InterPro" id="IPR015330">
    <property type="entry name" value="DNA_primase/pol_bifunc_N"/>
</dbReference>
<dbReference type="AlphaFoldDB" id="A0A6N9Z811"/>
<keyword evidence="4" id="KW-1185">Reference proteome</keyword>
<feature type="compositionally biased region" description="Basic and acidic residues" evidence="1">
    <location>
        <begin position="397"/>
        <end position="425"/>
    </location>
</feature>
<evidence type="ECO:0000313" key="4">
    <source>
        <dbReference type="Proteomes" id="UP000469194"/>
    </source>
</evidence>
<evidence type="ECO:0000313" key="3">
    <source>
        <dbReference type="EMBL" id="NEG90494.1"/>
    </source>
</evidence>
<dbReference type="SUPFAM" id="SSF56747">
    <property type="entry name" value="Prim-pol domain"/>
    <property type="match status" value="1"/>
</dbReference>
<evidence type="ECO:0000259" key="2">
    <source>
        <dbReference type="SMART" id="SM00943"/>
    </source>
</evidence>